<dbReference type="GO" id="GO:0006310">
    <property type="term" value="P:DNA recombination"/>
    <property type="evidence" value="ECO:0007669"/>
    <property type="project" value="UniProtKB-KW"/>
</dbReference>
<dbReference type="Proteomes" id="UP000620559">
    <property type="component" value="Unassembled WGS sequence"/>
</dbReference>
<name>A0A8J7FCF2_9CYAN</name>
<dbReference type="GO" id="GO:0003677">
    <property type="term" value="F:DNA binding"/>
    <property type="evidence" value="ECO:0007669"/>
    <property type="project" value="UniProtKB-KW"/>
</dbReference>
<protein>
    <submittedName>
        <fullName evidence="5">Tyrosine-type recombinase/integrase</fullName>
    </submittedName>
</protein>
<reference evidence="5" key="1">
    <citation type="submission" date="2020-10" db="EMBL/GenBank/DDBJ databases">
        <authorList>
            <person name="Castelo-Branco R."/>
            <person name="Eusebio N."/>
            <person name="Adriana R."/>
            <person name="Vieira A."/>
            <person name="Brugerolle De Fraissinette N."/>
            <person name="Rezende De Castro R."/>
            <person name="Schneider M.P."/>
            <person name="Vasconcelos V."/>
            <person name="Leao P.N."/>
        </authorList>
    </citation>
    <scope>NUCLEOTIDE SEQUENCE</scope>
    <source>
        <strain evidence="5">LEGE 06105</strain>
    </source>
</reference>
<dbReference type="PANTHER" id="PTHR30349">
    <property type="entry name" value="PHAGE INTEGRASE-RELATED"/>
    <property type="match status" value="1"/>
</dbReference>
<dbReference type="GO" id="GO:0015074">
    <property type="term" value="P:DNA integration"/>
    <property type="evidence" value="ECO:0007669"/>
    <property type="project" value="InterPro"/>
</dbReference>
<evidence type="ECO:0000313" key="6">
    <source>
        <dbReference type="Proteomes" id="UP000620559"/>
    </source>
</evidence>
<evidence type="ECO:0000259" key="4">
    <source>
        <dbReference type="PROSITE" id="PS51898"/>
    </source>
</evidence>
<keyword evidence="3" id="KW-0233">DNA recombination</keyword>
<organism evidence="5 6">
    <name type="scientific">Plectonema cf. radiosum LEGE 06105</name>
    <dbReference type="NCBI Taxonomy" id="945769"/>
    <lineage>
        <taxon>Bacteria</taxon>
        <taxon>Bacillati</taxon>
        <taxon>Cyanobacteriota</taxon>
        <taxon>Cyanophyceae</taxon>
        <taxon>Oscillatoriophycideae</taxon>
        <taxon>Oscillatoriales</taxon>
        <taxon>Microcoleaceae</taxon>
        <taxon>Plectonema</taxon>
    </lineage>
</organism>
<sequence length="134" mass="15601">MKEFKRLPNKEYRSREYLTPKEIHSLLKAALSYGRNCVRNYALVLLMFRHGLRLSEAINLRWDAISFADREIFVQRLKGSDSSVHPLVDDEIEALEKLRALEHDDVYVFIGERGQRLTSASVQRLITRLGKNAK</sequence>
<proteinExistence type="inferred from homology"/>
<dbReference type="Gene3D" id="1.10.443.10">
    <property type="entry name" value="Intergrase catalytic core"/>
    <property type="match status" value="1"/>
</dbReference>
<feature type="non-terminal residue" evidence="5">
    <location>
        <position position="134"/>
    </location>
</feature>
<gene>
    <name evidence="5" type="ORF">IQ247_13500</name>
</gene>
<dbReference type="RefSeq" id="WP_193920788.1">
    <property type="nucleotide sequence ID" value="NZ_JADEWL010000038.1"/>
</dbReference>
<dbReference type="Pfam" id="PF00589">
    <property type="entry name" value="Phage_integrase"/>
    <property type="match status" value="1"/>
</dbReference>
<evidence type="ECO:0000256" key="3">
    <source>
        <dbReference type="ARBA" id="ARBA00023172"/>
    </source>
</evidence>
<evidence type="ECO:0000256" key="1">
    <source>
        <dbReference type="ARBA" id="ARBA00008857"/>
    </source>
</evidence>
<comment type="similarity">
    <text evidence="1">Belongs to the 'phage' integrase family.</text>
</comment>
<dbReference type="InterPro" id="IPR050090">
    <property type="entry name" value="Tyrosine_recombinase_XerCD"/>
</dbReference>
<keyword evidence="2" id="KW-0238">DNA-binding</keyword>
<keyword evidence="6" id="KW-1185">Reference proteome</keyword>
<evidence type="ECO:0000256" key="2">
    <source>
        <dbReference type="ARBA" id="ARBA00023125"/>
    </source>
</evidence>
<dbReference type="InterPro" id="IPR013762">
    <property type="entry name" value="Integrase-like_cat_sf"/>
</dbReference>
<dbReference type="InterPro" id="IPR011010">
    <property type="entry name" value="DNA_brk_join_enz"/>
</dbReference>
<comment type="caution">
    <text evidence="5">The sequence shown here is derived from an EMBL/GenBank/DDBJ whole genome shotgun (WGS) entry which is preliminary data.</text>
</comment>
<dbReference type="PROSITE" id="PS51898">
    <property type="entry name" value="TYR_RECOMBINASE"/>
    <property type="match status" value="1"/>
</dbReference>
<feature type="domain" description="Tyr recombinase" evidence="4">
    <location>
        <begin position="13"/>
        <end position="134"/>
    </location>
</feature>
<accession>A0A8J7FCF2</accession>
<dbReference type="EMBL" id="JADEWL010000038">
    <property type="protein sequence ID" value="MBE9213668.1"/>
    <property type="molecule type" value="Genomic_DNA"/>
</dbReference>
<dbReference type="SUPFAM" id="SSF56349">
    <property type="entry name" value="DNA breaking-rejoining enzymes"/>
    <property type="match status" value="1"/>
</dbReference>
<dbReference type="AlphaFoldDB" id="A0A8J7FCF2"/>
<evidence type="ECO:0000313" key="5">
    <source>
        <dbReference type="EMBL" id="MBE9213668.1"/>
    </source>
</evidence>
<dbReference type="InterPro" id="IPR002104">
    <property type="entry name" value="Integrase_catalytic"/>
</dbReference>
<dbReference type="PANTHER" id="PTHR30349:SF41">
    <property type="entry name" value="INTEGRASE_RECOMBINASE PROTEIN MJ0367-RELATED"/>
    <property type="match status" value="1"/>
</dbReference>